<evidence type="ECO:0000256" key="1">
    <source>
        <dbReference type="ARBA" id="ARBA00022679"/>
    </source>
</evidence>
<evidence type="ECO:0000256" key="2">
    <source>
        <dbReference type="PROSITE-ProRule" id="PRU00339"/>
    </source>
</evidence>
<dbReference type="SUPFAM" id="SSF53448">
    <property type="entry name" value="Nucleotide-diphospho-sugar transferases"/>
    <property type="match status" value="1"/>
</dbReference>
<dbReference type="SUPFAM" id="SSF48452">
    <property type="entry name" value="TPR-like"/>
    <property type="match status" value="1"/>
</dbReference>
<dbReference type="PANTHER" id="PTHR32385:SF15">
    <property type="entry name" value="INOSITOL PHOSPHOCERAMIDE MANNOSYLTRANSFERASE 1"/>
    <property type="match status" value="1"/>
</dbReference>
<dbReference type="RefSeq" id="WP_213351825.1">
    <property type="nucleotide sequence ID" value="NZ_JAHBGB010000012.1"/>
</dbReference>
<gene>
    <name evidence="3" type="ORF">ACFSNC_24055</name>
</gene>
<dbReference type="EMBL" id="JBHUHD010000004">
    <property type="protein sequence ID" value="MFD2143476.1"/>
    <property type="molecule type" value="Genomic_DNA"/>
</dbReference>
<sequence length="840" mass="95885">MANGKALDESPRGPANCRHCRNVFPDISMTPKSTPLWRKADVLIGSGHVTDAKMLLISELSKSLNYTNNSDRVRSLRSLSKIYIMESNLNEAEKLLGEALDLSRSNIKICIDLYKISIKKGNIENAKHYLYQAVNNKKESANKSDKILAYQLLSELMKFDDIEEAERLLIESRNIYAFNLKTEHAIVQILLKKGNIKEAESILHDIIRYTNDTVAVIKLAELYKVIHGVHEYYNILNNAWISGNKDFRIRLRLAALLYANGDKSNTEVFVTDEMLSLDGNFIAALRLAELKIDQKEYEQVVFILNKIRNLFSRDVSGALRLEKLFNLIGDIESAISVIRKALDLYPDNVMLLISLGRRLTAARRPEAVDILQKAVDLSPSSSGAWIDLSRAAASFISTERAVQYLRRSIQINGDSPRLIAELGVVLFKSGRVKEADEISVSAIERMPDNSEIVDLRLRILIFLGKFDEFEELLIKINASDEKSYKRRRRFSANLLKAKWKIAQAINLYENRKLFEFNSQDYKHLADLYTMNLDVRRARECLYSSKALNKFKGVKNISQSLIGEIINDYWTNNEALMDGKSNSEADDISEWMKIVSEHPGHTGCAAAFMIALRRTGKFNRTVSSYENNKIPKIIFQFWDVDEIPDDVRYLMNTWKDKNSEWEYKLFSLSEASAFIQQKCDRRVFQAFRRMESIAGKSDVFRLAVLLEIGGVYADADDACLAPIDALIAGHELVLRQEHYGTIGNNFIATIPNNEIIQKLLNNIVESSQRGDRESIWLRSGPGQITRTVSNYLSKTKENIDKLGNEIFIADQHELHEFCACGCRAAYKHTSMNWQNTEFMKR</sequence>
<dbReference type="SMART" id="SM00028">
    <property type="entry name" value="TPR"/>
    <property type="match status" value="4"/>
</dbReference>
<keyword evidence="1" id="KW-0808">Transferase</keyword>
<dbReference type="InterPro" id="IPR011990">
    <property type="entry name" value="TPR-like_helical_dom_sf"/>
</dbReference>
<dbReference type="PANTHER" id="PTHR32385">
    <property type="entry name" value="MANNOSYL PHOSPHORYLINOSITOL CERAMIDE SYNTHASE"/>
    <property type="match status" value="1"/>
</dbReference>
<organism evidence="3 4">
    <name type="scientific">Ancylobacter oerskovii</name>
    <dbReference type="NCBI Taxonomy" id="459519"/>
    <lineage>
        <taxon>Bacteria</taxon>
        <taxon>Pseudomonadati</taxon>
        <taxon>Pseudomonadota</taxon>
        <taxon>Alphaproteobacteria</taxon>
        <taxon>Hyphomicrobiales</taxon>
        <taxon>Xanthobacteraceae</taxon>
        <taxon>Ancylobacter</taxon>
    </lineage>
</organism>
<feature type="repeat" description="TPR" evidence="2">
    <location>
        <begin position="315"/>
        <end position="348"/>
    </location>
</feature>
<proteinExistence type="predicted"/>
<name>A0ABW4Z4G7_9HYPH</name>
<dbReference type="Pfam" id="PF04488">
    <property type="entry name" value="Gly_transf_sug"/>
    <property type="match status" value="1"/>
</dbReference>
<reference evidence="4" key="1">
    <citation type="journal article" date="2019" name="Int. J. Syst. Evol. Microbiol.">
        <title>The Global Catalogue of Microorganisms (GCM) 10K type strain sequencing project: providing services to taxonomists for standard genome sequencing and annotation.</title>
        <authorList>
            <consortium name="The Broad Institute Genomics Platform"/>
            <consortium name="The Broad Institute Genome Sequencing Center for Infectious Disease"/>
            <person name="Wu L."/>
            <person name="Ma J."/>
        </authorList>
    </citation>
    <scope>NUCLEOTIDE SEQUENCE [LARGE SCALE GENOMIC DNA]</scope>
    <source>
        <strain evidence="4">CCM 7435</strain>
    </source>
</reference>
<dbReference type="Gene3D" id="1.25.40.10">
    <property type="entry name" value="Tetratricopeptide repeat domain"/>
    <property type="match status" value="2"/>
</dbReference>
<dbReference type="InterPro" id="IPR007577">
    <property type="entry name" value="GlycoTrfase_DXD_sugar-bd_CS"/>
</dbReference>
<protein>
    <submittedName>
        <fullName evidence="3">Glycosyltransferase</fullName>
    </submittedName>
</protein>
<keyword evidence="4" id="KW-1185">Reference proteome</keyword>
<accession>A0ABW4Z4G7</accession>
<dbReference type="InterPro" id="IPR051706">
    <property type="entry name" value="Glycosyltransferase_domain"/>
</dbReference>
<dbReference type="Gene3D" id="3.90.550.20">
    <property type="match status" value="1"/>
</dbReference>
<dbReference type="PROSITE" id="PS50005">
    <property type="entry name" value="TPR"/>
    <property type="match status" value="1"/>
</dbReference>
<comment type="caution">
    <text evidence="3">The sequence shown here is derived from an EMBL/GenBank/DDBJ whole genome shotgun (WGS) entry which is preliminary data.</text>
</comment>
<dbReference type="Proteomes" id="UP001597299">
    <property type="component" value="Unassembled WGS sequence"/>
</dbReference>
<keyword evidence="2" id="KW-0802">TPR repeat</keyword>
<evidence type="ECO:0000313" key="4">
    <source>
        <dbReference type="Proteomes" id="UP001597299"/>
    </source>
</evidence>
<dbReference type="InterPro" id="IPR019734">
    <property type="entry name" value="TPR_rpt"/>
</dbReference>
<dbReference type="InterPro" id="IPR029044">
    <property type="entry name" value="Nucleotide-diphossugar_trans"/>
</dbReference>
<evidence type="ECO:0000313" key="3">
    <source>
        <dbReference type="EMBL" id="MFD2143476.1"/>
    </source>
</evidence>